<reference evidence="1 2" key="1">
    <citation type="submission" date="2016-03" db="EMBL/GenBank/DDBJ databases">
        <title>Trachymyrmex septentrionalis WGS genome.</title>
        <authorList>
            <person name="Nygaard S."/>
            <person name="Hu H."/>
            <person name="Boomsma J."/>
            <person name="Zhang G."/>
        </authorList>
    </citation>
    <scope>NUCLEOTIDE SEQUENCE [LARGE SCALE GENOMIC DNA]</scope>
    <source>
        <strain evidence="1">Tsep2-gDNA-1</strain>
        <tissue evidence="1">Whole body</tissue>
    </source>
</reference>
<dbReference type="EMBL" id="KQ982021">
    <property type="protein sequence ID" value="KYN30457.1"/>
    <property type="molecule type" value="Genomic_DNA"/>
</dbReference>
<gene>
    <name evidence="1" type="ORF">ALC56_15153</name>
</gene>
<organism evidence="1 2">
    <name type="scientific">Trachymyrmex septentrionalis</name>
    <dbReference type="NCBI Taxonomy" id="34720"/>
    <lineage>
        <taxon>Eukaryota</taxon>
        <taxon>Metazoa</taxon>
        <taxon>Ecdysozoa</taxon>
        <taxon>Arthropoda</taxon>
        <taxon>Hexapoda</taxon>
        <taxon>Insecta</taxon>
        <taxon>Pterygota</taxon>
        <taxon>Neoptera</taxon>
        <taxon>Endopterygota</taxon>
        <taxon>Hymenoptera</taxon>
        <taxon>Apocrita</taxon>
        <taxon>Aculeata</taxon>
        <taxon>Formicoidea</taxon>
        <taxon>Formicidae</taxon>
        <taxon>Myrmicinae</taxon>
        <taxon>Trachymyrmex</taxon>
    </lineage>
</organism>
<dbReference type="Proteomes" id="UP000078541">
    <property type="component" value="Unassembled WGS sequence"/>
</dbReference>
<dbReference type="PROSITE" id="PS51257">
    <property type="entry name" value="PROKAR_LIPOPROTEIN"/>
    <property type="match status" value="1"/>
</dbReference>
<dbReference type="AlphaFoldDB" id="A0A195ERC7"/>
<name>A0A195ERC7_9HYME</name>
<keyword evidence="2" id="KW-1185">Reference proteome</keyword>
<accession>A0A195ERC7</accession>
<protein>
    <submittedName>
        <fullName evidence="1">Uncharacterized protein</fullName>
    </submittedName>
</protein>
<evidence type="ECO:0000313" key="2">
    <source>
        <dbReference type="Proteomes" id="UP000078541"/>
    </source>
</evidence>
<evidence type="ECO:0000313" key="1">
    <source>
        <dbReference type="EMBL" id="KYN30457.1"/>
    </source>
</evidence>
<proteinExistence type="predicted"/>
<sequence>MSLVPRVSHLAAGITLSCDAKEKKKNVRGIRSVYVLSNMYNSVVCDTRGTVSFDRVRRWGKSLVPRQWRGRPLMGPKLISRNCGYRVRERARVLHNIIAPANGGNKQTRLSPVHTVTLAGFRLRRRKVIMLMNKKKFCKKNVVFIVSLGTY</sequence>